<evidence type="ECO:0000256" key="7">
    <source>
        <dbReference type="ARBA" id="ARBA00023136"/>
    </source>
</evidence>
<evidence type="ECO:0000256" key="4">
    <source>
        <dbReference type="ARBA" id="ARBA00022692"/>
    </source>
</evidence>
<accession>A0AAV9XSC4</accession>
<organism evidence="10 11">
    <name type="scientific">Orbilia ellipsospora</name>
    <dbReference type="NCBI Taxonomy" id="2528407"/>
    <lineage>
        <taxon>Eukaryota</taxon>
        <taxon>Fungi</taxon>
        <taxon>Dikarya</taxon>
        <taxon>Ascomycota</taxon>
        <taxon>Pezizomycotina</taxon>
        <taxon>Orbiliomycetes</taxon>
        <taxon>Orbiliales</taxon>
        <taxon>Orbiliaceae</taxon>
        <taxon>Orbilia</taxon>
    </lineage>
</organism>
<dbReference type="Gene3D" id="1.20.1740.10">
    <property type="entry name" value="Amino acid/polyamine transporter I"/>
    <property type="match status" value="1"/>
</dbReference>
<comment type="subcellular location">
    <subcellularLocation>
        <location evidence="1">Cell membrane</location>
        <topology evidence="1">Multi-pass membrane protein</topology>
    </subcellularLocation>
</comment>
<feature type="transmembrane region" description="Helical" evidence="8">
    <location>
        <begin position="177"/>
        <end position="201"/>
    </location>
</feature>
<dbReference type="GO" id="GO:0005886">
    <property type="term" value="C:plasma membrane"/>
    <property type="evidence" value="ECO:0007669"/>
    <property type="project" value="UniProtKB-SubCell"/>
</dbReference>
<feature type="transmembrane region" description="Helical" evidence="8">
    <location>
        <begin position="530"/>
        <end position="550"/>
    </location>
</feature>
<keyword evidence="7 8" id="KW-0472">Membrane</keyword>
<feature type="transmembrane region" description="Helical" evidence="8">
    <location>
        <begin position="495"/>
        <end position="518"/>
    </location>
</feature>
<keyword evidence="3" id="KW-1003">Cell membrane</keyword>
<keyword evidence="6 8" id="KW-1133">Transmembrane helix</keyword>
<dbReference type="Proteomes" id="UP001365542">
    <property type="component" value="Unassembled WGS sequence"/>
</dbReference>
<evidence type="ECO:0000256" key="6">
    <source>
        <dbReference type="ARBA" id="ARBA00022989"/>
    </source>
</evidence>
<protein>
    <submittedName>
        <fullName evidence="10">Glyceraldehyde-3-phosphate dehydrogenase 1</fullName>
    </submittedName>
</protein>
<keyword evidence="5" id="KW-0029">Amino-acid transport</keyword>
<dbReference type="PANTHER" id="PTHR43341:SF1">
    <property type="entry name" value="GENERAL AMINO-ACID PERMEASE GAP1"/>
    <property type="match status" value="1"/>
</dbReference>
<evidence type="ECO:0000259" key="9">
    <source>
        <dbReference type="Pfam" id="PF00324"/>
    </source>
</evidence>
<dbReference type="InterPro" id="IPR004762">
    <property type="entry name" value="Amino_acid_permease_fungi"/>
</dbReference>
<evidence type="ECO:0000313" key="10">
    <source>
        <dbReference type="EMBL" id="KAK6544109.1"/>
    </source>
</evidence>
<feature type="domain" description="Amino acid permease/ SLC12A" evidence="9">
    <location>
        <begin position="98"/>
        <end position="556"/>
    </location>
</feature>
<dbReference type="NCBIfam" id="TIGR00913">
    <property type="entry name" value="2A0310"/>
    <property type="match status" value="1"/>
</dbReference>
<feature type="transmembrane region" description="Helical" evidence="8">
    <location>
        <begin position="130"/>
        <end position="156"/>
    </location>
</feature>
<evidence type="ECO:0000256" key="8">
    <source>
        <dbReference type="SAM" id="Phobius"/>
    </source>
</evidence>
<sequence>MHFSTAKKLSISTMAESVPASPDYDNEAVSPTTYLPRSAINFPAKKSIVTRIVDGFRPHPSYYDHDSFNVKKGGNYDVEGANHKVAATPLSRKLKGRHLQMIAIGGSIGSGLFVGSGVALATGGPGALCVAYLLIGAMLYCTVHALGELSITFPVAGSFAVYSSRFLDPAWGFAMGWNYVLQWLVTVPLEITAATLALNYWGSSIPIVVWVTLFWIIIIGLNLFGVKGYGEGEFVFSIIKVVAVISFIILGVVLNIGGGPGGSYLGGTFWHAPGAFANGFKGLCMVFGNAAFSFSGAELVGMAAAETVNPRKSLPSAIKQVFWRITLFYIVSLTLVGVIVPYDDPRLFGNSDVDARASPFVIAILNAGIEVLPDVMNIVIMVSVLSVGNSAVFGASRTLVSLAQQGQAPRIFAFVDRKGRPMAGIGLTAAFGLLSYVGAASVSLQSHIFTWLLAICALSVIFTWTSICACHIRFRQAWRLHGHSIKELAFTSQAGIYGSYAGLILNCLVMCSQLWISIFPLSGHPSVTTFFSTYLCVPVVLSFFIGYKIWFKTKWVKLEEIDLVTGRRELDLAALLADERQERASWPAWKRIYKLFC</sequence>
<comment type="caution">
    <text evidence="10">The sequence shown here is derived from an EMBL/GenBank/DDBJ whole genome shotgun (WGS) entry which is preliminary data.</text>
</comment>
<feature type="transmembrane region" description="Helical" evidence="8">
    <location>
        <begin position="238"/>
        <end position="259"/>
    </location>
</feature>
<dbReference type="Pfam" id="PF00324">
    <property type="entry name" value="AA_permease"/>
    <property type="match status" value="1"/>
</dbReference>
<dbReference type="InterPro" id="IPR050524">
    <property type="entry name" value="APC_YAT"/>
</dbReference>
<dbReference type="GO" id="GO:0015171">
    <property type="term" value="F:amino acid transmembrane transporter activity"/>
    <property type="evidence" value="ECO:0007669"/>
    <property type="project" value="TreeGrafter"/>
</dbReference>
<evidence type="ECO:0000256" key="3">
    <source>
        <dbReference type="ARBA" id="ARBA00022475"/>
    </source>
</evidence>
<evidence type="ECO:0000256" key="2">
    <source>
        <dbReference type="ARBA" id="ARBA00022448"/>
    </source>
</evidence>
<name>A0AAV9XSC4_9PEZI</name>
<keyword evidence="11" id="KW-1185">Reference proteome</keyword>
<dbReference type="PANTHER" id="PTHR43341">
    <property type="entry name" value="AMINO ACID PERMEASE"/>
    <property type="match status" value="1"/>
</dbReference>
<gene>
    <name evidence="10" type="primary">GAP1_1</name>
    <name evidence="10" type="ORF">TWF694_000819</name>
</gene>
<keyword evidence="2" id="KW-0813">Transport</keyword>
<dbReference type="InterPro" id="IPR004841">
    <property type="entry name" value="AA-permease/SLC12A_dom"/>
</dbReference>
<feature type="transmembrane region" description="Helical" evidence="8">
    <location>
        <begin position="321"/>
        <end position="342"/>
    </location>
</feature>
<evidence type="ECO:0000256" key="1">
    <source>
        <dbReference type="ARBA" id="ARBA00004651"/>
    </source>
</evidence>
<keyword evidence="4 8" id="KW-0812">Transmembrane</keyword>
<evidence type="ECO:0000256" key="5">
    <source>
        <dbReference type="ARBA" id="ARBA00022970"/>
    </source>
</evidence>
<reference evidence="10 11" key="1">
    <citation type="submission" date="2019-10" db="EMBL/GenBank/DDBJ databases">
        <authorList>
            <person name="Palmer J.M."/>
        </authorList>
    </citation>
    <scope>NUCLEOTIDE SEQUENCE [LARGE SCALE GENOMIC DNA]</scope>
    <source>
        <strain evidence="10 11">TWF694</strain>
    </source>
</reference>
<feature type="transmembrane region" description="Helical" evidence="8">
    <location>
        <begin position="448"/>
        <end position="474"/>
    </location>
</feature>
<feature type="transmembrane region" description="Helical" evidence="8">
    <location>
        <begin position="421"/>
        <end position="442"/>
    </location>
</feature>
<dbReference type="AlphaFoldDB" id="A0AAV9XSC4"/>
<feature type="transmembrane region" description="Helical" evidence="8">
    <location>
        <begin position="207"/>
        <end position="226"/>
    </location>
</feature>
<feature type="transmembrane region" description="Helical" evidence="8">
    <location>
        <begin position="378"/>
        <end position="400"/>
    </location>
</feature>
<dbReference type="FunFam" id="1.20.1740.10:FF:000017">
    <property type="entry name" value="Amino acid permease"/>
    <property type="match status" value="1"/>
</dbReference>
<feature type="transmembrane region" description="Helical" evidence="8">
    <location>
        <begin position="101"/>
        <end position="124"/>
    </location>
</feature>
<proteinExistence type="predicted"/>
<dbReference type="EMBL" id="JAVHJO010000001">
    <property type="protein sequence ID" value="KAK6544109.1"/>
    <property type="molecule type" value="Genomic_DNA"/>
</dbReference>
<evidence type="ECO:0000313" key="11">
    <source>
        <dbReference type="Proteomes" id="UP001365542"/>
    </source>
</evidence>